<comment type="caution">
    <text evidence="1">The sequence shown here is derived from an EMBL/GenBank/DDBJ whole genome shotgun (WGS) entry which is preliminary data.</text>
</comment>
<dbReference type="SUPFAM" id="SSF48452">
    <property type="entry name" value="TPR-like"/>
    <property type="match status" value="1"/>
</dbReference>
<accession>A0A397G8C7</accession>
<evidence type="ECO:0000313" key="1">
    <source>
        <dbReference type="EMBL" id="RHZ46847.1"/>
    </source>
</evidence>
<sequence length="112" mass="12887">MNHREKGNKAFVNGGFEIARQEHTKGIEVPPEGPRLWSNRAQPFIKFGGWRKAEALAKSDEYGSAAVELERLSQIVNRRTVAGVDWNAWEREQDRYFKKHSDIMLLKNMGSD</sequence>
<protein>
    <submittedName>
        <fullName evidence="1">Uncharacterized protein</fullName>
    </submittedName>
</protein>
<dbReference type="STRING" id="1348612.A0A397G8C7"/>
<evidence type="ECO:0000313" key="2">
    <source>
        <dbReference type="Proteomes" id="UP000266861"/>
    </source>
</evidence>
<dbReference type="EMBL" id="PQFF01000504">
    <property type="protein sequence ID" value="RHZ46847.1"/>
    <property type="molecule type" value="Genomic_DNA"/>
</dbReference>
<dbReference type="AlphaFoldDB" id="A0A397G8C7"/>
<dbReference type="Proteomes" id="UP000266861">
    <property type="component" value="Unassembled WGS sequence"/>
</dbReference>
<proteinExistence type="predicted"/>
<dbReference type="OrthoDB" id="629492at2759"/>
<gene>
    <name evidence="1" type="ORF">Glove_606g158</name>
</gene>
<reference evidence="1 2" key="1">
    <citation type="submission" date="2018-08" db="EMBL/GenBank/DDBJ databases">
        <title>Genome and evolution of the arbuscular mycorrhizal fungus Diversispora epigaea (formerly Glomus versiforme) and its bacterial endosymbionts.</title>
        <authorList>
            <person name="Sun X."/>
            <person name="Fei Z."/>
            <person name="Harrison M."/>
        </authorList>
    </citation>
    <scope>NUCLEOTIDE SEQUENCE [LARGE SCALE GENOMIC DNA]</scope>
    <source>
        <strain evidence="1 2">IT104</strain>
    </source>
</reference>
<keyword evidence="2" id="KW-1185">Reference proteome</keyword>
<dbReference type="Gene3D" id="1.25.40.10">
    <property type="entry name" value="Tetratricopeptide repeat domain"/>
    <property type="match status" value="1"/>
</dbReference>
<name>A0A397G8C7_9GLOM</name>
<dbReference type="InterPro" id="IPR011990">
    <property type="entry name" value="TPR-like_helical_dom_sf"/>
</dbReference>
<organism evidence="1 2">
    <name type="scientific">Diversispora epigaea</name>
    <dbReference type="NCBI Taxonomy" id="1348612"/>
    <lineage>
        <taxon>Eukaryota</taxon>
        <taxon>Fungi</taxon>
        <taxon>Fungi incertae sedis</taxon>
        <taxon>Mucoromycota</taxon>
        <taxon>Glomeromycotina</taxon>
        <taxon>Glomeromycetes</taxon>
        <taxon>Diversisporales</taxon>
        <taxon>Diversisporaceae</taxon>
        <taxon>Diversispora</taxon>
    </lineage>
</organism>